<keyword evidence="1" id="KW-0255">Endonuclease</keyword>
<keyword evidence="1" id="KW-0540">Nuclease</keyword>
<name>A0ABR8BSH9_APHFL</name>
<keyword evidence="1" id="KW-0378">Hydrolase</keyword>
<organism evidence="1 2">
    <name type="scientific">Aphanizomenon flos-aquae FACHB-1040</name>
    <dbReference type="NCBI Taxonomy" id="2692887"/>
    <lineage>
        <taxon>Bacteria</taxon>
        <taxon>Bacillati</taxon>
        <taxon>Cyanobacteriota</taxon>
        <taxon>Cyanophyceae</taxon>
        <taxon>Nostocales</taxon>
        <taxon>Aphanizomenonaceae</taxon>
        <taxon>Aphanizomenon</taxon>
    </lineage>
</organism>
<dbReference type="Proteomes" id="UP000606721">
    <property type="component" value="Unassembled WGS sequence"/>
</dbReference>
<gene>
    <name evidence="1" type="ORF">H6F99_03105</name>
</gene>
<proteinExistence type="predicted"/>
<keyword evidence="2" id="KW-1185">Reference proteome</keyword>
<evidence type="ECO:0000313" key="2">
    <source>
        <dbReference type="Proteomes" id="UP000606721"/>
    </source>
</evidence>
<comment type="caution">
    <text evidence="1">The sequence shown here is derived from an EMBL/GenBank/DDBJ whole genome shotgun (WGS) entry which is preliminary data.</text>
</comment>
<evidence type="ECO:0000313" key="1">
    <source>
        <dbReference type="EMBL" id="MBD2277346.1"/>
    </source>
</evidence>
<reference evidence="1 2" key="1">
    <citation type="journal article" date="2020" name="ISME J.">
        <title>Comparative genomics reveals insights into cyanobacterial evolution and habitat adaptation.</title>
        <authorList>
            <person name="Chen M.Y."/>
            <person name="Teng W.K."/>
            <person name="Zhao L."/>
            <person name="Hu C.X."/>
            <person name="Zhou Y.K."/>
            <person name="Han B.P."/>
            <person name="Song L.R."/>
            <person name="Shu W.S."/>
        </authorList>
    </citation>
    <scope>NUCLEOTIDE SEQUENCE [LARGE SCALE GENOMIC DNA]</scope>
    <source>
        <strain evidence="1 2">FACHB-1040</strain>
    </source>
</reference>
<dbReference type="EMBL" id="JACJQT010000005">
    <property type="protein sequence ID" value="MBD2277346.1"/>
    <property type="molecule type" value="Genomic_DNA"/>
</dbReference>
<sequence length="235" mass="27438">MEIAEILQFDPCELLKRVNDDTLATQTIMDEWEVTANELTILLEENPSLRGMLLGYVAELKLRKIIANFPGVKYIKKFDDHDRKKKGDLHIIYHHRAFSIESKSLQKTQSKWDKESQIWFGKAQVDASDNREIILPNGRKLKTTLLIRGEFDILAVNCYGFNKTWNFQFARNRDLPCSSYKKYTEEERNFLISSLIPVSWPPQPPFYSDLTELLKQMLENEEGCDPSEFGLEQEI</sequence>
<dbReference type="GO" id="GO:0004519">
    <property type="term" value="F:endonuclease activity"/>
    <property type="evidence" value="ECO:0007669"/>
    <property type="project" value="UniProtKB-KW"/>
</dbReference>
<protein>
    <submittedName>
        <fullName evidence="1">Restriction endonuclease</fullName>
    </submittedName>
</protein>
<accession>A0ABR8BSH9</accession>
<dbReference type="RefSeq" id="WP_190382212.1">
    <property type="nucleotide sequence ID" value="NZ_JACJQT010000005.1"/>
</dbReference>